<dbReference type="PANTHER" id="PTHR30399">
    <property type="entry name" value="UNCHARACTERIZED PROTEIN YGJP"/>
    <property type="match status" value="1"/>
</dbReference>
<name>A0A1A6C2G7_9GAMM</name>
<dbReference type="PANTHER" id="PTHR30399:SF1">
    <property type="entry name" value="UTP PYROPHOSPHATASE"/>
    <property type="match status" value="1"/>
</dbReference>
<sequence length="217" mass="24581">MVVTVPHGISQAHALHFVESQRQWIERQLARLPLPARPGPPERLLLPAAGLDLQVHAEPVDRNARTPPRLLETTDGLRLRGDWRTQDAWHDLLSAWLRKRARTVLHPLLSAQAKSMGLRHGRLSVRLQRSRWGSCNRHGDISLNAKLLLLSPALMRHVVIHELAHIRHLDHSPAFWAVVAEADPAWREHRRALYRAAAMLPGWLERAPTHPPSGVKA</sequence>
<comment type="caution">
    <text evidence="2">The sequence shown here is derived from an EMBL/GenBank/DDBJ whole genome shotgun (WGS) entry which is preliminary data.</text>
</comment>
<dbReference type="EMBL" id="JQSG02000006">
    <property type="protein sequence ID" value="OBS08762.1"/>
    <property type="molecule type" value="Genomic_DNA"/>
</dbReference>
<dbReference type="AlphaFoldDB" id="A0A1A6C2G7"/>
<dbReference type="Proteomes" id="UP000029273">
    <property type="component" value="Unassembled WGS sequence"/>
</dbReference>
<keyword evidence="3" id="KW-1185">Reference proteome</keyword>
<dbReference type="Gene3D" id="3.30.2010.10">
    <property type="entry name" value="Metalloproteases ('zincins'), catalytic domain"/>
    <property type="match status" value="1"/>
</dbReference>
<evidence type="ECO:0000313" key="2">
    <source>
        <dbReference type="EMBL" id="OBS08762.1"/>
    </source>
</evidence>
<accession>A0A1A6C2G7</accession>
<dbReference type="InterPro" id="IPR002725">
    <property type="entry name" value="YgjP-like_metallopeptidase"/>
</dbReference>
<feature type="domain" description="YgjP-like metallopeptidase" evidence="1">
    <location>
        <begin position="2"/>
        <end position="194"/>
    </location>
</feature>
<dbReference type="InterPro" id="IPR053136">
    <property type="entry name" value="UTP_pyrophosphatase-like"/>
</dbReference>
<protein>
    <recommendedName>
        <fullName evidence="1">YgjP-like metallopeptidase domain-containing protein</fullName>
    </recommendedName>
</protein>
<gene>
    <name evidence="2" type="ORF">Thpro_023012</name>
</gene>
<evidence type="ECO:0000259" key="1">
    <source>
        <dbReference type="Pfam" id="PF01863"/>
    </source>
</evidence>
<proteinExistence type="predicted"/>
<reference evidence="2 3" key="1">
    <citation type="journal article" date="2014" name="Genome Announc.">
        <title>Draft Genome Sequence of the Iron-Oxidizing, Acidophilic, and Halotolerant 'Thiobacillus prosperus' Type Strain DSM 5130.</title>
        <authorList>
            <person name="Ossandon F.J."/>
            <person name="Cardenas J.P."/>
            <person name="Corbett M."/>
            <person name="Quatrini R."/>
            <person name="Holmes D.S."/>
            <person name="Watkin E."/>
        </authorList>
    </citation>
    <scope>NUCLEOTIDE SEQUENCE [LARGE SCALE GENOMIC DNA]</scope>
    <source>
        <strain evidence="2 3">DSM 5130</strain>
    </source>
</reference>
<dbReference type="CDD" id="cd07344">
    <property type="entry name" value="M48_yhfN_like"/>
    <property type="match status" value="1"/>
</dbReference>
<evidence type="ECO:0000313" key="3">
    <source>
        <dbReference type="Proteomes" id="UP000029273"/>
    </source>
</evidence>
<dbReference type="Pfam" id="PF01863">
    <property type="entry name" value="YgjP-like"/>
    <property type="match status" value="1"/>
</dbReference>
<organism evidence="2 3">
    <name type="scientific">Acidihalobacter prosperus</name>
    <dbReference type="NCBI Taxonomy" id="160660"/>
    <lineage>
        <taxon>Bacteria</taxon>
        <taxon>Pseudomonadati</taxon>
        <taxon>Pseudomonadota</taxon>
        <taxon>Gammaproteobacteria</taxon>
        <taxon>Chromatiales</taxon>
        <taxon>Ectothiorhodospiraceae</taxon>
        <taxon>Acidihalobacter</taxon>
    </lineage>
</organism>